<accession>A0A1H7U851</accession>
<dbReference type="Proteomes" id="UP000198953">
    <property type="component" value="Unassembled WGS sequence"/>
</dbReference>
<feature type="chain" id="PRO_5039243886" description="Secreted protein" evidence="2">
    <location>
        <begin position="20"/>
        <end position="158"/>
    </location>
</feature>
<dbReference type="RefSeq" id="WP_091101723.1">
    <property type="nucleotide sequence ID" value="NZ_FOBF01000008.1"/>
</dbReference>
<dbReference type="AlphaFoldDB" id="A0A1H7U851"/>
<reference evidence="3 4" key="1">
    <citation type="submission" date="2016-10" db="EMBL/GenBank/DDBJ databases">
        <authorList>
            <person name="de Groot N.N."/>
        </authorList>
    </citation>
    <scope>NUCLEOTIDE SEQUENCE [LARGE SCALE GENOMIC DNA]</scope>
    <source>
        <strain evidence="3 4">DSM 43357</strain>
    </source>
</reference>
<keyword evidence="2" id="KW-0732">Signal</keyword>
<evidence type="ECO:0000313" key="3">
    <source>
        <dbReference type="EMBL" id="SEL92818.1"/>
    </source>
</evidence>
<dbReference type="EMBL" id="FOBF01000008">
    <property type="protein sequence ID" value="SEL92818.1"/>
    <property type="molecule type" value="Genomic_DNA"/>
</dbReference>
<dbReference type="STRING" id="46177.SAMN05660976_03696"/>
<gene>
    <name evidence="3" type="ORF">SAMN05660976_03696</name>
</gene>
<sequence>MRTRLSAALLLLLSVFAIAGPRADVAGPVPGGVPGGVHDAVVRAWAVHGGGPAHGRAAAPPSTGGDEPPAPHRAVFRAHGAGRAGLQGHTVFLVHHDPTPHVRVPSGPHAAPAAAALPPDAWHGGDHRRSFAAVPAFLAPPQPAAAGGAARAPPSTTR</sequence>
<keyword evidence="4" id="KW-1185">Reference proteome</keyword>
<proteinExistence type="predicted"/>
<evidence type="ECO:0008006" key="5">
    <source>
        <dbReference type="Google" id="ProtNLM"/>
    </source>
</evidence>
<name>A0A1H7U851_9ACTN</name>
<feature type="region of interest" description="Disordered" evidence="1">
    <location>
        <begin position="51"/>
        <end position="71"/>
    </location>
</feature>
<evidence type="ECO:0000313" key="4">
    <source>
        <dbReference type="Proteomes" id="UP000198953"/>
    </source>
</evidence>
<evidence type="ECO:0000256" key="2">
    <source>
        <dbReference type="SAM" id="SignalP"/>
    </source>
</evidence>
<protein>
    <recommendedName>
        <fullName evidence="5">Secreted protein</fullName>
    </recommendedName>
</protein>
<evidence type="ECO:0000256" key="1">
    <source>
        <dbReference type="SAM" id="MobiDB-lite"/>
    </source>
</evidence>
<feature type="signal peptide" evidence="2">
    <location>
        <begin position="1"/>
        <end position="19"/>
    </location>
</feature>
<organism evidence="3 4">
    <name type="scientific">Nonomuraea pusilla</name>
    <dbReference type="NCBI Taxonomy" id="46177"/>
    <lineage>
        <taxon>Bacteria</taxon>
        <taxon>Bacillati</taxon>
        <taxon>Actinomycetota</taxon>
        <taxon>Actinomycetes</taxon>
        <taxon>Streptosporangiales</taxon>
        <taxon>Streptosporangiaceae</taxon>
        <taxon>Nonomuraea</taxon>
    </lineage>
</organism>